<evidence type="ECO:0000313" key="1">
    <source>
        <dbReference type="EMBL" id="BAC90707.1"/>
    </source>
</evidence>
<dbReference type="InterPro" id="IPR021398">
    <property type="entry name" value="DUF3037"/>
</dbReference>
<dbReference type="RefSeq" id="WP_011142760.1">
    <property type="nucleotide sequence ID" value="NC_005125.1"/>
</dbReference>
<reference evidence="1 2" key="2">
    <citation type="journal article" date="2003" name="DNA Res.">
        <title>Complete genome structure of Gloeobacter violaceus PCC 7421, a cyanobacterium that lacks thylakoids (supplement).</title>
        <authorList>
            <person name="Nakamura Y."/>
            <person name="Kaneko T."/>
            <person name="Sato S."/>
            <person name="Mimuro M."/>
            <person name="Miyashita H."/>
            <person name="Tsuchiya T."/>
            <person name="Sasamoto S."/>
            <person name="Watanabe A."/>
            <person name="Kawashima K."/>
            <person name="Kishida Y."/>
            <person name="Kiyokawa C."/>
            <person name="Kohara M."/>
            <person name="Matsumoto M."/>
            <person name="Matsuno A."/>
            <person name="Nakazaki N."/>
            <person name="Shimpo S."/>
            <person name="Takeuchi C."/>
            <person name="Yamada M."/>
            <person name="Tabata S."/>
        </authorList>
    </citation>
    <scope>NUCLEOTIDE SEQUENCE [LARGE SCALE GENOMIC DNA]</scope>
    <source>
        <strain evidence="2">ATCC 29082 / PCC 7421</strain>
    </source>
</reference>
<dbReference type="HOGENOM" id="CLU_138456_0_0_3"/>
<dbReference type="KEGG" id="gvi:gll2766"/>
<protein>
    <submittedName>
        <fullName evidence="1">Gll2766 protein</fullName>
    </submittedName>
</protein>
<dbReference type="eggNOG" id="ENOG5032SI8">
    <property type="taxonomic scope" value="Bacteria"/>
</dbReference>
<sequence>MHEPIAYDYATIRLVPKVEREEFVNVGVIISCPARAFLEARIELDERRASALDPTLDLEAIRVHLQTIPTICAGGEQAGPIGRLSQRERFYWLIAPRSTVIQTSAAHRGLCKSPAAVLEHLLDTMVRPPRTQRQRQWSIPVEGGADRLD</sequence>
<dbReference type="AlphaFoldDB" id="Q7NGX1"/>
<dbReference type="PATRIC" id="fig|251221.4.peg.2793"/>
<dbReference type="InParanoid" id="Q7NGX1"/>
<dbReference type="Proteomes" id="UP000000557">
    <property type="component" value="Chromosome"/>
</dbReference>
<organism evidence="1 2">
    <name type="scientific">Gloeobacter violaceus (strain ATCC 29082 / PCC 7421)</name>
    <dbReference type="NCBI Taxonomy" id="251221"/>
    <lineage>
        <taxon>Bacteria</taxon>
        <taxon>Bacillati</taxon>
        <taxon>Cyanobacteriota</taxon>
        <taxon>Cyanophyceae</taxon>
        <taxon>Gloeobacterales</taxon>
        <taxon>Gloeobacteraceae</taxon>
        <taxon>Gloeobacter</taxon>
    </lineage>
</organism>
<dbReference type="STRING" id="251221.gene:10760269"/>
<evidence type="ECO:0000313" key="2">
    <source>
        <dbReference type="Proteomes" id="UP000000557"/>
    </source>
</evidence>
<proteinExistence type="predicted"/>
<dbReference type="Pfam" id="PF11236">
    <property type="entry name" value="DUF3037"/>
    <property type="match status" value="1"/>
</dbReference>
<accession>Q7NGX1</accession>
<name>Q7NGX1_GLOVI</name>
<reference evidence="1 2" key="1">
    <citation type="journal article" date="2003" name="DNA Res.">
        <title>Complete genome structure of Gloeobacter violaceus PCC 7421, a cyanobacterium that lacks thylakoids.</title>
        <authorList>
            <person name="Nakamura Y."/>
            <person name="Kaneko T."/>
            <person name="Sato S."/>
            <person name="Mimuro M."/>
            <person name="Miyashita H."/>
            <person name="Tsuchiya T."/>
            <person name="Sasamoto S."/>
            <person name="Watanabe A."/>
            <person name="Kawashima K."/>
            <person name="Kishida Y."/>
            <person name="Kiyokawa C."/>
            <person name="Kohara M."/>
            <person name="Matsumoto M."/>
            <person name="Matsuno A."/>
            <person name="Nakazaki N."/>
            <person name="Shimpo S."/>
            <person name="Takeuchi C."/>
            <person name="Yamada M."/>
            <person name="Tabata S."/>
        </authorList>
    </citation>
    <scope>NUCLEOTIDE SEQUENCE [LARGE SCALE GENOMIC DNA]</scope>
    <source>
        <strain evidence="2">ATCC 29082 / PCC 7421</strain>
    </source>
</reference>
<keyword evidence="2" id="KW-1185">Reference proteome</keyword>
<gene>
    <name evidence="1" type="ordered locus">gll2766</name>
</gene>
<dbReference type="EMBL" id="BA000045">
    <property type="protein sequence ID" value="BAC90707.1"/>
    <property type="molecule type" value="Genomic_DNA"/>
</dbReference>
<dbReference type="EnsemblBacteria" id="BAC90707">
    <property type="protein sequence ID" value="BAC90707"/>
    <property type="gene ID" value="BAC90707"/>
</dbReference>
<dbReference type="OrthoDB" id="9803207at2"/>